<sequence length="183" mass="20451">MSASTEAFLIQALFILGAIVVVGALIALLVARSQRKPLRPMMSVILCGAGLVVIAALLSTLLFKSYDNFQVKKDQYYEITSLTNNMHASLASSRTTNQPVSPQAKKASKNVTYLIKNLKQPKSSVRLAETAQHQLTQVKQPDVQLVRHNYRQILHHYFAQLTDSASTQQRLTKHAYDKVVTYH</sequence>
<keyword evidence="1" id="KW-0472">Membrane</keyword>
<gene>
    <name evidence="2" type="ORF">ACFP1G_09445</name>
</gene>
<protein>
    <submittedName>
        <fullName evidence="2">Uncharacterized protein</fullName>
    </submittedName>
</protein>
<keyword evidence="3" id="KW-1185">Reference proteome</keyword>
<proteinExistence type="predicted"/>
<reference evidence="3" key="1">
    <citation type="journal article" date="2019" name="Int. J. Syst. Evol. Microbiol.">
        <title>The Global Catalogue of Microorganisms (GCM) 10K type strain sequencing project: providing services to taxonomists for standard genome sequencing and annotation.</title>
        <authorList>
            <consortium name="The Broad Institute Genomics Platform"/>
            <consortium name="The Broad Institute Genome Sequencing Center for Infectious Disease"/>
            <person name="Wu L."/>
            <person name="Ma J."/>
        </authorList>
    </citation>
    <scope>NUCLEOTIDE SEQUENCE [LARGE SCALE GENOMIC DNA]</scope>
    <source>
        <strain evidence="3">CCM 8905</strain>
    </source>
</reference>
<evidence type="ECO:0000313" key="2">
    <source>
        <dbReference type="EMBL" id="MFC6207692.1"/>
    </source>
</evidence>
<name>A0ABW1STI1_9LACO</name>
<dbReference type="EMBL" id="JBHSSK010000024">
    <property type="protein sequence ID" value="MFC6207692.1"/>
    <property type="molecule type" value="Genomic_DNA"/>
</dbReference>
<dbReference type="RefSeq" id="WP_125692245.1">
    <property type="nucleotide sequence ID" value="NZ_JBHSSK010000024.1"/>
</dbReference>
<dbReference type="Proteomes" id="UP001596254">
    <property type="component" value="Unassembled WGS sequence"/>
</dbReference>
<evidence type="ECO:0000313" key="3">
    <source>
        <dbReference type="Proteomes" id="UP001596254"/>
    </source>
</evidence>
<feature type="transmembrane region" description="Helical" evidence="1">
    <location>
        <begin position="12"/>
        <end position="31"/>
    </location>
</feature>
<organism evidence="2 3">
    <name type="scientific">Levilactobacillus tongjiangensis</name>
    <dbReference type="NCBI Taxonomy" id="2486023"/>
    <lineage>
        <taxon>Bacteria</taxon>
        <taxon>Bacillati</taxon>
        <taxon>Bacillota</taxon>
        <taxon>Bacilli</taxon>
        <taxon>Lactobacillales</taxon>
        <taxon>Lactobacillaceae</taxon>
        <taxon>Levilactobacillus</taxon>
    </lineage>
</organism>
<accession>A0ABW1STI1</accession>
<evidence type="ECO:0000256" key="1">
    <source>
        <dbReference type="SAM" id="Phobius"/>
    </source>
</evidence>
<keyword evidence="1" id="KW-1133">Transmembrane helix</keyword>
<keyword evidence="1" id="KW-0812">Transmembrane</keyword>
<comment type="caution">
    <text evidence="2">The sequence shown here is derived from an EMBL/GenBank/DDBJ whole genome shotgun (WGS) entry which is preliminary data.</text>
</comment>
<feature type="transmembrane region" description="Helical" evidence="1">
    <location>
        <begin position="43"/>
        <end position="63"/>
    </location>
</feature>